<dbReference type="InterPro" id="IPR013325">
    <property type="entry name" value="RNA_pol_sigma_r2"/>
</dbReference>
<dbReference type="InterPro" id="IPR036388">
    <property type="entry name" value="WH-like_DNA-bd_sf"/>
</dbReference>
<dbReference type="PANTHER" id="PTHR43133:SF46">
    <property type="entry name" value="RNA POLYMERASE SIGMA-70 FACTOR ECF SUBFAMILY"/>
    <property type="match status" value="1"/>
</dbReference>
<keyword evidence="4" id="KW-0804">Transcription</keyword>
<organism evidence="7 8">
    <name type="scientific">Candidatus Cryptobacteroides excrementavium</name>
    <dbReference type="NCBI Taxonomy" id="2840759"/>
    <lineage>
        <taxon>Bacteria</taxon>
        <taxon>Pseudomonadati</taxon>
        <taxon>Bacteroidota</taxon>
        <taxon>Bacteroidia</taxon>
        <taxon>Bacteroidales</taxon>
        <taxon>Candidatus Cryptobacteroides</taxon>
    </lineage>
</organism>
<reference evidence="7" key="1">
    <citation type="submission" date="2020-10" db="EMBL/GenBank/DDBJ databases">
        <authorList>
            <person name="Gilroy R."/>
        </authorList>
    </citation>
    <scope>NUCLEOTIDE SEQUENCE</scope>
    <source>
        <strain evidence="7">B2-16538</strain>
    </source>
</reference>
<dbReference type="Pfam" id="PF04542">
    <property type="entry name" value="Sigma70_r2"/>
    <property type="match status" value="1"/>
</dbReference>
<proteinExistence type="inferred from homology"/>
<sequence length="192" mass="22420">MTAKDITPQEYAKIFLKYREKYISIARSYVRDEIVAEDIVSDCFYNFWDKRAEIEIATIPEAYILQSIKNRCINWLRDNTNRMRIHEAKYNAAVAQIKVMEQEDLSVIFRADIAAIFGRLLDKTPEMTRNIFCSSRFEDLTYEEIARKYNVSPRKVKREISAVLAMMRQSLKDYLPAAATPLLLLGAIMDML</sequence>
<dbReference type="EMBL" id="JADILX010000079">
    <property type="protein sequence ID" value="MBO8485738.1"/>
    <property type="molecule type" value="Genomic_DNA"/>
</dbReference>
<evidence type="ECO:0000313" key="7">
    <source>
        <dbReference type="EMBL" id="MBO8485738.1"/>
    </source>
</evidence>
<dbReference type="GO" id="GO:0006352">
    <property type="term" value="P:DNA-templated transcription initiation"/>
    <property type="evidence" value="ECO:0007669"/>
    <property type="project" value="InterPro"/>
</dbReference>
<dbReference type="Proteomes" id="UP000823750">
    <property type="component" value="Unassembled WGS sequence"/>
</dbReference>
<dbReference type="InterPro" id="IPR039425">
    <property type="entry name" value="RNA_pol_sigma-70-like"/>
</dbReference>
<dbReference type="InterPro" id="IPR007627">
    <property type="entry name" value="RNA_pol_sigma70_r2"/>
</dbReference>
<dbReference type="InterPro" id="IPR013324">
    <property type="entry name" value="RNA_pol_sigma_r3/r4-like"/>
</dbReference>
<evidence type="ECO:0000259" key="5">
    <source>
        <dbReference type="Pfam" id="PF04542"/>
    </source>
</evidence>
<comment type="caution">
    <text evidence="7">The sequence shown here is derived from an EMBL/GenBank/DDBJ whole genome shotgun (WGS) entry which is preliminary data.</text>
</comment>
<comment type="similarity">
    <text evidence="1">Belongs to the sigma-70 factor family. ECF subfamily.</text>
</comment>
<dbReference type="GO" id="GO:0016987">
    <property type="term" value="F:sigma factor activity"/>
    <property type="evidence" value="ECO:0007669"/>
    <property type="project" value="UniProtKB-KW"/>
</dbReference>
<protein>
    <submittedName>
        <fullName evidence="7">Sigma-70 family RNA polymerase sigma factor</fullName>
    </submittedName>
</protein>
<dbReference type="SUPFAM" id="SSF88659">
    <property type="entry name" value="Sigma3 and sigma4 domains of RNA polymerase sigma factors"/>
    <property type="match status" value="1"/>
</dbReference>
<evidence type="ECO:0000256" key="1">
    <source>
        <dbReference type="ARBA" id="ARBA00010641"/>
    </source>
</evidence>
<dbReference type="AlphaFoldDB" id="A0A9D9J264"/>
<evidence type="ECO:0000313" key="8">
    <source>
        <dbReference type="Proteomes" id="UP000823750"/>
    </source>
</evidence>
<dbReference type="PANTHER" id="PTHR43133">
    <property type="entry name" value="RNA POLYMERASE ECF-TYPE SIGMA FACTO"/>
    <property type="match status" value="1"/>
</dbReference>
<evidence type="ECO:0000256" key="4">
    <source>
        <dbReference type="ARBA" id="ARBA00023163"/>
    </source>
</evidence>
<evidence type="ECO:0000256" key="2">
    <source>
        <dbReference type="ARBA" id="ARBA00023015"/>
    </source>
</evidence>
<dbReference type="InterPro" id="IPR014284">
    <property type="entry name" value="RNA_pol_sigma-70_dom"/>
</dbReference>
<reference evidence="7" key="2">
    <citation type="journal article" date="2021" name="PeerJ">
        <title>Extensive microbial diversity within the chicken gut microbiome revealed by metagenomics and culture.</title>
        <authorList>
            <person name="Gilroy R."/>
            <person name="Ravi A."/>
            <person name="Getino M."/>
            <person name="Pursley I."/>
            <person name="Horton D.L."/>
            <person name="Alikhan N.F."/>
            <person name="Baker D."/>
            <person name="Gharbi K."/>
            <person name="Hall N."/>
            <person name="Watson M."/>
            <person name="Adriaenssens E.M."/>
            <person name="Foster-Nyarko E."/>
            <person name="Jarju S."/>
            <person name="Secka A."/>
            <person name="Antonio M."/>
            <person name="Oren A."/>
            <person name="Chaudhuri R.R."/>
            <person name="La Ragione R."/>
            <person name="Hildebrand F."/>
            <person name="Pallen M.J."/>
        </authorList>
    </citation>
    <scope>NUCLEOTIDE SEQUENCE</scope>
    <source>
        <strain evidence="7">B2-16538</strain>
    </source>
</reference>
<keyword evidence="3" id="KW-0731">Sigma factor</keyword>
<dbReference type="InterPro" id="IPR013249">
    <property type="entry name" value="RNA_pol_sigma70_r4_t2"/>
</dbReference>
<name>A0A9D9J264_9BACT</name>
<dbReference type="GO" id="GO:0003677">
    <property type="term" value="F:DNA binding"/>
    <property type="evidence" value="ECO:0007669"/>
    <property type="project" value="InterPro"/>
</dbReference>
<dbReference type="Gene3D" id="1.10.10.10">
    <property type="entry name" value="Winged helix-like DNA-binding domain superfamily/Winged helix DNA-binding domain"/>
    <property type="match status" value="1"/>
</dbReference>
<dbReference type="Gene3D" id="1.10.1740.10">
    <property type="match status" value="1"/>
</dbReference>
<evidence type="ECO:0000259" key="6">
    <source>
        <dbReference type="Pfam" id="PF08281"/>
    </source>
</evidence>
<accession>A0A9D9J264</accession>
<gene>
    <name evidence="7" type="ORF">IAB78_04875</name>
</gene>
<dbReference type="NCBIfam" id="TIGR02937">
    <property type="entry name" value="sigma70-ECF"/>
    <property type="match status" value="1"/>
</dbReference>
<dbReference type="Pfam" id="PF08281">
    <property type="entry name" value="Sigma70_r4_2"/>
    <property type="match status" value="1"/>
</dbReference>
<evidence type="ECO:0000256" key="3">
    <source>
        <dbReference type="ARBA" id="ARBA00023082"/>
    </source>
</evidence>
<dbReference type="SUPFAM" id="SSF88946">
    <property type="entry name" value="Sigma2 domain of RNA polymerase sigma factors"/>
    <property type="match status" value="1"/>
</dbReference>
<feature type="domain" description="RNA polymerase sigma factor 70 region 4 type 2" evidence="6">
    <location>
        <begin position="118"/>
        <end position="164"/>
    </location>
</feature>
<feature type="domain" description="RNA polymerase sigma-70 region 2" evidence="5">
    <location>
        <begin position="15"/>
        <end position="80"/>
    </location>
</feature>
<keyword evidence="2" id="KW-0805">Transcription regulation</keyword>